<dbReference type="PROSITE" id="PS00216">
    <property type="entry name" value="SUGAR_TRANSPORT_1"/>
    <property type="match status" value="1"/>
</dbReference>
<comment type="subcellular location">
    <subcellularLocation>
        <location evidence="1">Membrane</location>
        <topology evidence="1">Multi-pass membrane protein</topology>
    </subcellularLocation>
</comment>
<feature type="transmembrane region" description="Helical" evidence="5">
    <location>
        <begin position="164"/>
        <end position="182"/>
    </location>
</feature>
<keyword evidence="4 5" id="KW-0472">Membrane</keyword>
<feature type="transmembrane region" description="Helical" evidence="5">
    <location>
        <begin position="220"/>
        <end position="238"/>
    </location>
</feature>
<evidence type="ECO:0000259" key="6">
    <source>
        <dbReference type="PROSITE" id="PS50850"/>
    </source>
</evidence>
<sequence>MERRITIAATESPEVVAAALESSLQLNKTQNGSLSGPLPGDVHARLEAVVTGTEHGSSIALCAVQPLEIPFFGWAFDPVHRWVLRRGLKHSVVCITASLSGQAAPSELKRSPLSAPAEFSEHQINFLATTSLAAGLAAFGAALFGQNASAIADSFGVSDAGLGTALAITRLGVLFALIAAIASDRIGRRKVILWSVAVVCLANAVSGLSPNFAIFTGSQLFLRAAVNSALVIGGIAVIEEAPDGARAWAVSILSLAAGAGFAVAVILLPLADRSPESWRIAFGLSALALVLLPAIRNHLPETTRFKKVAPGGRAQLRLREIFDASYRNRFILLAAIGFLTNIFSAPSAQLTNRYLADVHQFSSSSIAAFRGITNGVPGVIGILIAGRLAETRGRRPVAIVSLFLGTCLSMAFFLASGPLLWIASTLAIIAAASSTLTIGTMDAEMFPTEVRGSSNGLMLLAYVVGSASGLLIAGWLSDPLGGIGKAIALCGIAPLIAAVFLIRKLPETAHVGLDDVSPSEI</sequence>
<feature type="transmembrane region" description="Helical" evidence="5">
    <location>
        <begin position="124"/>
        <end position="144"/>
    </location>
</feature>
<feature type="transmembrane region" description="Helical" evidence="5">
    <location>
        <begin position="277"/>
        <end position="295"/>
    </location>
</feature>
<dbReference type="PANTHER" id="PTHR23508:SF10">
    <property type="entry name" value="CARBOXYLIC ACID TRANSPORTER PROTEIN HOMOLOG"/>
    <property type="match status" value="1"/>
</dbReference>
<dbReference type="EMBL" id="CAEZWM010000007">
    <property type="protein sequence ID" value="CAB4646408.1"/>
    <property type="molecule type" value="Genomic_DNA"/>
</dbReference>
<evidence type="ECO:0000256" key="5">
    <source>
        <dbReference type="SAM" id="Phobius"/>
    </source>
</evidence>
<proteinExistence type="predicted"/>
<feature type="transmembrane region" description="Helical" evidence="5">
    <location>
        <begin position="397"/>
        <end position="414"/>
    </location>
</feature>
<feature type="transmembrane region" description="Helical" evidence="5">
    <location>
        <begin position="191"/>
        <end position="214"/>
    </location>
</feature>
<dbReference type="InterPro" id="IPR011701">
    <property type="entry name" value="MFS"/>
</dbReference>
<keyword evidence="3 5" id="KW-1133">Transmembrane helix</keyword>
<accession>A0A6J6KBK8</accession>
<evidence type="ECO:0000313" key="7">
    <source>
        <dbReference type="EMBL" id="CAB4646408.1"/>
    </source>
</evidence>
<gene>
    <name evidence="7" type="ORF">UFOPK2242_00147</name>
</gene>
<dbReference type="GO" id="GO:0046943">
    <property type="term" value="F:carboxylic acid transmembrane transporter activity"/>
    <property type="evidence" value="ECO:0007669"/>
    <property type="project" value="TreeGrafter"/>
</dbReference>
<reference evidence="7" key="1">
    <citation type="submission" date="2020-05" db="EMBL/GenBank/DDBJ databases">
        <authorList>
            <person name="Chiriac C."/>
            <person name="Salcher M."/>
            <person name="Ghai R."/>
            <person name="Kavagutti S V."/>
        </authorList>
    </citation>
    <scope>NUCLEOTIDE SEQUENCE</scope>
</reference>
<evidence type="ECO:0000256" key="3">
    <source>
        <dbReference type="ARBA" id="ARBA00022989"/>
    </source>
</evidence>
<feature type="transmembrane region" description="Helical" evidence="5">
    <location>
        <begin position="365"/>
        <end position="385"/>
    </location>
</feature>
<dbReference type="InterPro" id="IPR020846">
    <property type="entry name" value="MFS_dom"/>
</dbReference>
<feature type="transmembrane region" description="Helical" evidence="5">
    <location>
        <begin position="483"/>
        <end position="502"/>
    </location>
</feature>
<feature type="transmembrane region" description="Helical" evidence="5">
    <location>
        <begin position="459"/>
        <end position="477"/>
    </location>
</feature>
<protein>
    <submittedName>
        <fullName evidence="7">Unannotated protein</fullName>
    </submittedName>
</protein>
<feature type="transmembrane region" description="Helical" evidence="5">
    <location>
        <begin position="326"/>
        <end position="345"/>
    </location>
</feature>
<feature type="domain" description="Major facilitator superfamily (MFS) profile" evidence="6">
    <location>
        <begin position="126"/>
        <end position="509"/>
    </location>
</feature>
<evidence type="ECO:0000256" key="1">
    <source>
        <dbReference type="ARBA" id="ARBA00004141"/>
    </source>
</evidence>
<dbReference type="Gene3D" id="1.20.1250.20">
    <property type="entry name" value="MFS general substrate transporter like domains"/>
    <property type="match status" value="2"/>
</dbReference>
<feature type="transmembrane region" description="Helical" evidence="5">
    <location>
        <begin position="250"/>
        <end position="271"/>
    </location>
</feature>
<dbReference type="PROSITE" id="PS50850">
    <property type="entry name" value="MFS"/>
    <property type="match status" value="1"/>
</dbReference>
<dbReference type="SUPFAM" id="SSF103473">
    <property type="entry name" value="MFS general substrate transporter"/>
    <property type="match status" value="1"/>
</dbReference>
<feature type="transmembrane region" description="Helical" evidence="5">
    <location>
        <begin position="420"/>
        <end position="438"/>
    </location>
</feature>
<dbReference type="Pfam" id="PF07690">
    <property type="entry name" value="MFS_1"/>
    <property type="match status" value="1"/>
</dbReference>
<dbReference type="InterPro" id="IPR036259">
    <property type="entry name" value="MFS_trans_sf"/>
</dbReference>
<dbReference type="GO" id="GO:0005886">
    <property type="term" value="C:plasma membrane"/>
    <property type="evidence" value="ECO:0007669"/>
    <property type="project" value="TreeGrafter"/>
</dbReference>
<keyword evidence="2 5" id="KW-0812">Transmembrane</keyword>
<name>A0A6J6KBK8_9ZZZZ</name>
<dbReference type="InterPro" id="IPR005829">
    <property type="entry name" value="Sugar_transporter_CS"/>
</dbReference>
<organism evidence="7">
    <name type="scientific">freshwater metagenome</name>
    <dbReference type="NCBI Taxonomy" id="449393"/>
    <lineage>
        <taxon>unclassified sequences</taxon>
        <taxon>metagenomes</taxon>
        <taxon>ecological metagenomes</taxon>
    </lineage>
</organism>
<evidence type="ECO:0000256" key="2">
    <source>
        <dbReference type="ARBA" id="ARBA00022692"/>
    </source>
</evidence>
<dbReference type="AlphaFoldDB" id="A0A6J6KBK8"/>
<dbReference type="PANTHER" id="PTHR23508">
    <property type="entry name" value="CARBOXYLIC ACID TRANSPORTER PROTEIN HOMOLOG"/>
    <property type="match status" value="1"/>
</dbReference>
<evidence type="ECO:0000256" key="4">
    <source>
        <dbReference type="ARBA" id="ARBA00023136"/>
    </source>
</evidence>